<keyword evidence="2" id="KW-0479">Metal-binding</keyword>
<dbReference type="GO" id="GO:0008270">
    <property type="term" value="F:zinc ion binding"/>
    <property type="evidence" value="ECO:0007669"/>
    <property type="project" value="UniProtKB-KW"/>
</dbReference>
<evidence type="ECO:0000256" key="7">
    <source>
        <dbReference type="ARBA" id="ARBA00061084"/>
    </source>
</evidence>
<feature type="compositionally biased region" description="Low complexity" evidence="9">
    <location>
        <begin position="130"/>
        <end position="145"/>
    </location>
</feature>
<reference evidence="11 12" key="1">
    <citation type="submission" date="2021-12" db="EMBL/GenBank/DDBJ databases">
        <title>High titer production of polyol ester of fatty acids by Rhodotorula paludigena BS15 towards product separation-free biomass refinery.</title>
        <authorList>
            <person name="Mano J."/>
            <person name="Ono H."/>
            <person name="Tanaka T."/>
            <person name="Naito K."/>
            <person name="Sushida H."/>
            <person name="Ike M."/>
            <person name="Tokuyasu K."/>
            <person name="Kitaoka M."/>
        </authorList>
    </citation>
    <scope>NUCLEOTIDE SEQUENCE [LARGE SCALE GENOMIC DNA]</scope>
    <source>
        <strain evidence="11 12">BS15</strain>
    </source>
</reference>
<dbReference type="PANTHER" id="PTHR13100">
    <property type="entry name" value="CELL GROWTH-REGULATING NUCLEOLAR PROTEIN LYAR"/>
    <property type="match status" value="1"/>
</dbReference>
<dbReference type="InterPro" id="IPR036236">
    <property type="entry name" value="Znf_C2H2_sf"/>
</dbReference>
<evidence type="ECO:0000256" key="8">
    <source>
        <dbReference type="PROSITE-ProRule" id="PRU01145"/>
    </source>
</evidence>
<evidence type="ECO:0000259" key="10">
    <source>
        <dbReference type="Pfam" id="PF08790"/>
    </source>
</evidence>
<dbReference type="InterPro" id="IPR014898">
    <property type="entry name" value="Znf_C2H2_LYAR"/>
</dbReference>
<dbReference type="Proteomes" id="UP001342314">
    <property type="component" value="Unassembled WGS sequence"/>
</dbReference>
<keyword evidence="4 8" id="KW-0863">Zinc-finger</keyword>
<feature type="compositionally biased region" description="Pro residues" evidence="9">
    <location>
        <begin position="97"/>
        <end position="113"/>
    </location>
</feature>
<protein>
    <recommendedName>
        <fullName evidence="10">Zinc finger C2H2 LYAR-type domain-containing protein</fullName>
    </recommendedName>
</protein>
<dbReference type="PANTHER" id="PTHR13100:SF10">
    <property type="entry name" value="CELL GROWTH-REGULATING NUCLEOLAR PROTEIN"/>
    <property type="match status" value="1"/>
</dbReference>
<dbReference type="GO" id="GO:0003677">
    <property type="term" value="F:DNA binding"/>
    <property type="evidence" value="ECO:0007669"/>
    <property type="project" value="InterPro"/>
</dbReference>
<evidence type="ECO:0000256" key="2">
    <source>
        <dbReference type="ARBA" id="ARBA00022723"/>
    </source>
</evidence>
<keyword evidence="12" id="KW-1185">Reference proteome</keyword>
<evidence type="ECO:0000313" key="12">
    <source>
        <dbReference type="Proteomes" id="UP001342314"/>
    </source>
</evidence>
<dbReference type="EMBL" id="BQKY01000014">
    <property type="protein sequence ID" value="GJN93519.1"/>
    <property type="molecule type" value="Genomic_DNA"/>
</dbReference>
<feature type="compositionally biased region" description="Basic residues" evidence="9">
    <location>
        <begin position="153"/>
        <end position="163"/>
    </location>
</feature>
<evidence type="ECO:0000256" key="4">
    <source>
        <dbReference type="ARBA" id="ARBA00022771"/>
    </source>
</evidence>
<feature type="compositionally biased region" description="Basic and acidic residues" evidence="9">
    <location>
        <begin position="164"/>
        <end position="190"/>
    </location>
</feature>
<feature type="domain" description="Zinc finger C2H2 LYAR-type" evidence="10">
    <location>
        <begin position="30"/>
        <end position="57"/>
    </location>
</feature>
<feature type="region of interest" description="Disordered" evidence="9">
    <location>
        <begin position="62"/>
        <end position="192"/>
    </location>
</feature>
<comment type="subcellular location">
    <subcellularLocation>
        <location evidence="1">Nucleus</location>
    </subcellularLocation>
</comment>
<proteinExistence type="inferred from homology"/>
<keyword evidence="3" id="KW-0677">Repeat</keyword>
<sequence>MVSFSCGNCGDTMKKNRLDQHAQRCRGAYFECIDCNTTFEGTSYRAHTSCVSEEQRYHKSVYKAPKGKGQKAQQQQQQQQQQKQQNAPAPAAAPSTPSTPAPAPAPASAPAPEPAAQKEEKKRAREDDAAPAAPAKEEVAAAVPATDGDEPAKKKKKKSKKGKKDGEEAAENGEKAAPEQKNGGEAERPSVKGFLEEAVAPLLAGESVSLADVREKVVEQAKAKGFEVAEVEKALWAGLKVGGKKQKVRAEFA</sequence>
<keyword evidence="5" id="KW-0862">Zinc</keyword>
<dbReference type="PROSITE" id="PS51804">
    <property type="entry name" value="ZF_C2HC_LYAR"/>
    <property type="match status" value="2"/>
</dbReference>
<keyword evidence="6" id="KW-0539">Nucleus</keyword>
<feature type="compositionally biased region" description="Basic and acidic residues" evidence="9">
    <location>
        <begin position="116"/>
        <end position="128"/>
    </location>
</feature>
<evidence type="ECO:0000256" key="9">
    <source>
        <dbReference type="SAM" id="MobiDB-lite"/>
    </source>
</evidence>
<evidence type="ECO:0000256" key="3">
    <source>
        <dbReference type="ARBA" id="ARBA00022737"/>
    </source>
</evidence>
<dbReference type="FunFam" id="3.30.1490.490:FF:000001">
    <property type="entry name" value="cell growth-regulating nucleolar protein-like"/>
    <property type="match status" value="1"/>
</dbReference>
<feature type="compositionally biased region" description="Low complexity" evidence="9">
    <location>
        <begin position="70"/>
        <end position="96"/>
    </location>
</feature>
<dbReference type="InterPro" id="IPR039999">
    <property type="entry name" value="LYAR"/>
</dbReference>
<evidence type="ECO:0000256" key="1">
    <source>
        <dbReference type="ARBA" id="ARBA00004123"/>
    </source>
</evidence>
<dbReference type="SUPFAM" id="SSF57667">
    <property type="entry name" value="beta-beta-alpha zinc fingers"/>
    <property type="match status" value="2"/>
</dbReference>
<organism evidence="11 12">
    <name type="scientific">Rhodotorula paludigena</name>
    <dbReference type="NCBI Taxonomy" id="86838"/>
    <lineage>
        <taxon>Eukaryota</taxon>
        <taxon>Fungi</taxon>
        <taxon>Dikarya</taxon>
        <taxon>Basidiomycota</taxon>
        <taxon>Pucciniomycotina</taxon>
        <taxon>Microbotryomycetes</taxon>
        <taxon>Sporidiobolales</taxon>
        <taxon>Sporidiobolaceae</taxon>
        <taxon>Rhodotorula</taxon>
    </lineage>
</organism>
<dbReference type="Gene3D" id="3.30.1490.490">
    <property type="match status" value="1"/>
</dbReference>
<dbReference type="GO" id="GO:0006364">
    <property type="term" value="P:rRNA processing"/>
    <property type="evidence" value="ECO:0007669"/>
    <property type="project" value="TreeGrafter"/>
</dbReference>
<evidence type="ECO:0000256" key="6">
    <source>
        <dbReference type="ARBA" id="ARBA00023242"/>
    </source>
</evidence>
<comment type="similarity">
    <text evidence="7">Belongs to the UPF0743 family.</text>
</comment>
<dbReference type="Pfam" id="PF08790">
    <property type="entry name" value="zf-LYAR"/>
    <property type="match status" value="1"/>
</dbReference>
<comment type="caution">
    <text evidence="11">The sequence shown here is derived from an EMBL/GenBank/DDBJ whole genome shotgun (WGS) entry which is preliminary data.</text>
</comment>
<accession>A0AAV5GSQ8</accession>
<dbReference type="GO" id="GO:0005730">
    <property type="term" value="C:nucleolus"/>
    <property type="evidence" value="ECO:0007669"/>
    <property type="project" value="TreeGrafter"/>
</dbReference>
<name>A0AAV5GSQ8_9BASI</name>
<dbReference type="AlphaFoldDB" id="A0AAV5GSQ8"/>
<dbReference type="GO" id="GO:0000122">
    <property type="term" value="P:negative regulation of transcription by RNA polymerase II"/>
    <property type="evidence" value="ECO:0007669"/>
    <property type="project" value="TreeGrafter"/>
</dbReference>
<evidence type="ECO:0000313" key="11">
    <source>
        <dbReference type="EMBL" id="GJN93519.1"/>
    </source>
</evidence>
<gene>
    <name evidence="11" type="ORF">Rhopal_006576-T1</name>
</gene>
<evidence type="ECO:0000256" key="5">
    <source>
        <dbReference type="ARBA" id="ARBA00022833"/>
    </source>
</evidence>